<reference evidence="9" key="1">
    <citation type="submission" date="2024-05" db="EMBL/GenBank/DDBJ databases">
        <authorList>
            <person name="Laubscher F."/>
            <person name="Chudzinski V."/>
            <person name="Cordey S."/>
            <person name="Hosszu-Fellous K."/>
            <person name="Kaiser L."/>
        </authorList>
    </citation>
    <scope>NUCLEOTIDE SEQUENCE</scope>
    <source>
        <strain evidence="9">1055D3-8</strain>
    </source>
</reference>
<proteinExistence type="inferred from homology"/>
<comment type="similarity">
    <text evidence="2 7">Belongs to the anelloviridae capsid protein family.</text>
</comment>
<protein>
    <recommendedName>
        <fullName evidence="3 7">Capsid protein</fullName>
    </recommendedName>
</protein>
<keyword evidence="6 7" id="KW-0946">Virion</keyword>
<feature type="compositionally biased region" description="Basic and acidic residues" evidence="8">
    <location>
        <begin position="679"/>
        <end position="706"/>
    </location>
</feature>
<organism evidence="9">
    <name type="scientific">Alphatorquevirus homin21</name>
    <dbReference type="NCBI Taxonomy" id="3048423"/>
    <lineage>
        <taxon>Viruses</taxon>
        <taxon>Monodnaviria</taxon>
        <taxon>Shotokuvirae</taxon>
        <taxon>Commensaviricota</taxon>
        <taxon>Cardeaviricetes</taxon>
        <taxon>Sanitavirales</taxon>
        <taxon>Anelloviridae</taxon>
        <taxon>Alphatorquevirus</taxon>
    </lineage>
</organism>
<dbReference type="GO" id="GO:0039615">
    <property type="term" value="C:T=1 icosahedral viral capsid"/>
    <property type="evidence" value="ECO:0007669"/>
    <property type="project" value="UniProtKB-UniRule"/>
</dbReference>
<comment type="function">
    <text evidence="7">Self-assembles to form an icosahedral capsid.</text>
</comment>
<dbReference type="Pfam" id="PF02956">
    <property type="entry name" value="TT_ORF1"/>
    <property type="match status" value="1"/>
</dbReference>
<sequence>MAWSWWWQRRRRRWPWRRRRWRRLRTRRPRRPVRRRRKRYRVRRRRWRGRRRGRRTYLRRRLKKRKRRKKLRLTQWNPSTIRGCTIKGMAPLIICGHTMAGNNFAIRMEDYISQIRPFGGSFSTTTWSLKVLWDEHTRFHNTWSYPNTQLDLARYKGATFYFYRDKDTDFIITYSSVPPFKIDKYSSAMLHPGMLMQRKKKILLPSFTTRPRGRKKVKVHIKPPVLFEDKWYTQQDLCDVNLLSLAVSAASFRHPFCPPQTDNICITFQVLKDFYYTQMSVTPDSAGQQKDLNIFNDHLFKNPQFYQTVHTQGIINKTQRTAEFTTTNNTLGSKTDISPYLEQPTSTNIGKTLSTGNNSIYGFPSYNPIKENLTKIQDWFWEQETNQKNLVTGSYQMPTNKSVSYHLGKYSPIFLSSFRTNLQFITAYTDVTYNPLNDKGKGNHIWVQYVTKPDTIFNERQCKCHIQDIPLWSAFHGYIDFVQSELGIQEEILNIAIIVVICPYTKPKLLHDSPNEMQGFVFYDTQFGDGKMPEGTGLVPIYYQNRWYPRIKFQSQVVHDFILTGPFSYKDDLKSTVLTVEYKFKFLWGGNMIPEQVIRNPCKTEGHDLPHTSRLHRDLQVVDPQTVGPQWALHTWDWRRGLFGSEAIKRVSEQQIHDELYYPASKKPRFLPPISGLQEQERDYSSQEEKDHSSSEEETDPKKKEQIQQQRLHLQFQEQQRLGHQLRLIFRELQKTQAGLHINPMLSNRV</sequence>
<comment type="subcellular location">
    <subcellularLocation>
        <location evidence="1 7">Virion</location>
    </subcellularLocation>
</comment>
<dbReference type="EMBL" id="PP856797">
    <property type="protein sequence ID" value="XBU06344.1"/>
    <property type="molecule type" value="Genomic_DNA"/>
</dbReference>
<evidence type="ECO:0000256" key="4">
    <source>
        <dbReference type="ARBA" id="ARBA00022431"/>
    </source>
</evidence>
<evidence type="ECO:0000256" key="6">
    <source>
        <dbReference type="ARBA" id="ARBA00022844"/>
    </source>
</evidence>
<evidence type="ECO:0000256" key="5">
    <source>
        <dbReference type="ARBA" id="ARBA00022561"/>
    </source>
</evidence>
<evidence type="ECO:0000256" key="7">
    <source>
        <dbReference type="RuleBase" id="RU361230"/>
    </source>
</evidence>
<evidence type="ECO:0000256" key="2">
    <source>
        <dbReference type="ARBA" id="ARBA00006131"/>
    </source>
</evidence>
<evidence type="ECO:0000256" key="3">
    <source>
        <dbReference type="ARBA" id="ARBA00018091"/>
    </source>
</evidence>
<evidence type="ECO:0000313" key="9">
    <source>
        <dbReference type="EMBL" id="XBU06344.1"/>
    </source>
</evidence>
<keyword evidence="4 7" id="KW-1140">T=1 icosahedral capsid protein</keyword>
<evidence type="ECO:0000256" key="8">
    <source>
        <dbReference type="SAM" id="MobiDB-lite"/>
    </source>
</evidence>
<evidence type="ECO:0000256" key="1">
    <source>
        <dbReference type="ARBA" id="ARBA00004328"/>
    </source>
</evidence>
<keyword evidence="5 7" id="KW-0167">Capsid protein</keyword>
<name>A0AAU7SS17_9VIRU</name>
<accession>A0AAU7SS17</accession>
<feature type="region of interest" description="Disordered" evidence="8">
    <location>
        <begin position="678"/>
        <end position="711"/>
    </location>
</feature>
<dbReference type="InterPro" id="IPR004219">
    <property type="entry name" value="TTvirus_Unk"/>
</dbReference>